<dbReference type="EMBL" id="JAFJYH010000208">
    <property type="protein sequence ID" value="KAG4415791.1"/>
    <property type="molecule type" value="Genomic_DNA"/>
</dbReference>
<protein>
    <recommendedName>
        <fullName evidence="4">YtxH domain-containing protein</fullName>
    </recommendedName>
</protein>
<evidence type="ECO:0000313" key="2">
    <source>
        <dbReference type="EMBL" id="KAG4415791.1"/>
    </source>
</evidence>
<gene>
    <name evidence="2" type="ORF">IFR04_011091</name>
</gene>
<evidence type="ECO:0000313" key="3">
    <source>
        <dbReference type="Proteomes" id="UP000664132"/>
    </source>
</evidence>
<evidence type="ECO:0008006" key="4">
    <source>
        <dbReference type="Google" id="ProtNLM"/>
    </source>
</evidence>
<feature type="chain" id="PRO_5034187838" description="YtxH domain-containing protein" evidence="1">
    <location>
        <begin position="27"/>
        <end position="90"/>
    </location>
</feature>
<accession>A0A8H7TBG3</accession>
<dbReference type="AlphaFoldDB" id="A0A8H7TBG3"/>
<dbReference type="Proteomes" id="UP000664132">
    <property type="component" value="Unassembled WGS sequence"/>
</dbReference>
<reference evidence="2" key="1">
    <citation type="submission" date="2021-02" db="EMBL/GenBank/DDBJ databases">
        <title>Genome sequence Cadophora malorum strain M34.</title>
        <authorList>
            <person name="Stefanovic E."/>
            <person name="Vu D."/>
            <person name="Scully C."/>
            <person name="Dijksterhuis J."/>
            <person name="Roader J."/>
            <person name="Houbraken J."/>
        </authorList>
    </citation>
    <scope>NUCLEOTIDE SEQUENCE</scope>
    <source>
        <strain evidence="2">M34</strain>
    </source>
</reference>
<name>A0A8H7TBG3_9HELO</name>
<keyword evidence="3" id="KW-1185">Reference proteome</keyword>
<proteinExistence type="predicted"/>
<comment type="caution">
    <text evidence="2">The sequence shown here is derived from an EMBL/GenBank/DDBJ whole genome shotgun (WGS) entry which is preliminary data.</text>
</comment>
<sequence length="90" mass="9920">MSAAAKNIALVALGAAGAVFAVKAIAKPTASQGIAGAVRKQLDNYNDTVHPEQDRRDTIFDRTKIMNDVKTRKPWNMTYAEKERVAHEHE</sequence>
<feature type="signal peptide" evidence="1">
    <location>
        <begin position="1"/>
        <end position="26"/>
    </location>
</feature>
<organism evidence="2 3">
    <name type="scientific">Cadophora malorum</name>
    <dbReference type="NCBI Taxonomy" id="108018"/>
    <lineage>
        <taxon>Eukaryota</taxon>
        <taxon>Fungi</taxon>
        <taxon>Dikarya</taxon>
        <taxon>Ascomycota</taxon>
        <taxon>Pezizomycotina</taxon>
        <taxon>Leotiomycetes</taxon>
        <taxon>Helotiales</taxon>
        <taxon>Ploettnerulaceae</taxon>
        <taxon>Cadophora</taxon>
    </lineage>
</organism>
<evidence type="ECO:0000256" key="1">
    <source>
        <dbReference type="SAM" id="SignalP"/>
    </source>
</evidence>
<dbReference type="OrthoDB" id="3531976at2759"/>
<keyword evidence="1" id="KW-0732">Signal</keyword>